<feature type="transmembrane region" description="Helical" evidence="9">
    <location>
        <begin position="179"/>
        <end position="199"/>
    </location>
</feature>
<keyword evidence="11" id="KW-1185">Reference proteome</keyword>
<dbReference type="PANTHER" id="PTHR31686">
    <property type="match status" value="1"/>
</dbReference>
<feature type="transmembrane region" description="Helical" evidence="9">
    <location>
        <begin position="139"/>
        <end position="159"/>
    </location>
</feature>
<organism evidence="10 11">
    <name type="scientific">Colletotrichum karsti</name>
    <dbReference type="NCBI Taxonomy" id="1095194"/>
    <lineage>
        <taxon>Eukaryota</taxon>
        <taxon>Fungi</taxon>
        <taxon>Dikarya</taxon>
        <taxon>Ascomycota</taxon>
        <taxon>Pezizomycotina</taxon>
        <taxon>Sordariomycetes</taxon>
        <taxon>Hypocreomycetidae</taxon>
        <taxon>Glomerellales</taxon>
        <taxon>Glomerellaceae</taxon>
        <taxon>Colletotrichum</taxon>
        <taxon>Colletotrichum boninense species complex</taxon>
    </lineage>
</organism>
<proteinExistence type="inferred from homology"/>
<comment type="subcellular location">
    <subcellularLocation>
        <location evidence="1">Cell membrane</location>
        <topology evidence="1">Multi-pass membrane protein</topology>
    </subcellularLocation>
</comment>
<comment type="caution">
    <text evidence="10">The sequence shown here is derived from an EMBL/GenBank/DDBJ whole genome shotgun (WGS) entry which is preliminary data.</text>
</comment>
<evidence type="ECO:0000256" key="1">
    <source>
        <dbReference type="ARBA" id="ARBA00004651"/>
    </source>
</evidence>
<protein>
    <submittedName>
        <fullName evidence="10">Malic acid transport</fullName>
    </submittedName>
</protein>
<feature type="transmembrane region" description="Helical" evidence="9">
    <location>
        <begin position="206"/>
        <end position="230"/>
    </location>
</feature>
<dbReference type="GO" id="GO:0005886">
    <property type="term" value="C:plasma membrane"/>
    <property type="evidence" value="ECO:0007669"/>
    <property type="project" value="UniProtKB-SubCell"/>
</dbReference>
<name>A0A9P6LKL7_9PEZI</name>
<feature type="region of interest" description="Disordered" evidence="8">
    <location>
        <begin position="1"/>
        <end position="20"/>
    </location>
</feature>
<evidence type="ECO:0000256" key="8">
    <source>
        <dbReference type="SAM" id="MobiDB-lite"/>
    </source>
</evidence>
<dbReference type="InterPro" id="IPR004695">
    <property type="entry name" value="SLAC1/Mae1/Ssu1/TehA"/>
</dbReference>
<accession>A0A9P6LKL7</accession>
<evidence type="ECO:0000256" key="2">
    <source>
        <dbReference type="ARBA" id="ARBA00008566"/>
    </source>
</evidence>
<evidence type="ECO:0000256" key="3">
    <source>
        <dbReference type="ARBA" id="ARBA00022448"/>
    </source>
</evidence>
<dbReference type="GeneID" id="62161521"/>
<keyword evidence="7 9" id="KW-0472">Membrane</keyword>
<evidence type="ECO:0000313" key="11">
    <source>
        <dbReference type="Proteomes" id="UP000781932"/>
    </source>
</evidence>
<evidence type="ECO:0000256" key="5">
    <source>
        <dbReference type="ARBA" id="ARBA00022692"/>
    </source>
</evidence>
<feature type="transmembrane region" description="Helical" evidence="9">
    <location>
        <begin position="63"/>
        <end position="85"/>
    </location>
</feature>
<reference evidence="10" key="1">
    <citation type="submission" date="2020-03" db="EMBL/GenBank/DDBJ databases">
        <authorList>
            <person name="He L."/>
        </authorList>
    </citation>
    <scope>NUCLEOTIDE SEQUENCE</scope>
    <source>
        <strain evidence="10">CkLH20</strain>
    </source>
</reference>
<reference evidence="10" key="2">
    <citation type="submission" date="2020-11" db="EMBL/GenBank/DDBJ databases">
        <title>Whole genome sequencing of Colletotrichum sp.</title>
        <authorList>
            <person name="Li H."/>
        </authorList>
    </citation>
    <scope>NUCLEOTIDE SEQUENCE</scope>
    <source>
        <strain evidence="10">CkLH20</strain>
    </source>
</reference>
<dbReference type="EMBL" id="JAATWM020000016">
    <property type="protein sequence ID" value="KAF9876883.1"/>
    <property type="molecule type" value="Genomic_DNA"/>
</dbReference>
<evidence type="ECO:0000256" key="9">
    <source>
        <dbReference type="SAM" id="Phobius"/>
    </source>
</evidence>
<evidence type="ECO:0000256" key="6">
    <source>
        <dbReference type="ARBA" id="ARBA00022989"/>
    </source>
</evidence>
<feature type="transmembrane region" description="Helical" evidence="9">
    <location>
        <begin position="298"/>
        <end position="320"/>
    </location>
</feature>
<keyword evidence="3" id="KW-0813">Transport</keyword>
<dbReference type="CDD" id="cd09299">
    <property type="entry name" value="TDT"/>
    <property type="match status" value="1"/>
</dbReference>
<dbReference type="Pfam" id="PF03595">
    <property type="entry name" value="SLAC1"/>
    <property type="match status" value="1"/>
</dbReference>
<dbReference type="GO" id="GO:0000319">
    <property type="term" value="F:sulfite transmembrane transporter activity"/>
    <property type="evidence" value="ECO:0007669"/>
    <property type="project" value="TreeGrafter"/>
</dbReference>
<keyword evidence="5 9" id="KW-0812">Transmembrane</keyword>
<evidence type="ECO:0000256" key="7">
    <source>
        <dbReference type="ARBA" id="ARBA00023136"/>
    </source>
</evidence>
<dbReference type="RefSeq" id="XP_038746344.1">
    <property type="nucleotide sequence ID" value="XM_038888447.1"/>
</dbReference>
<gene>
    <name evidence="10" type="ORF">CkaCkLH20_05729</name>
</gene>
<evidence type="ECO:0000256" key="4">
    <source>
        <dbReference type="ARBA" id="ARBA00022475"/>
    </source>
</evidence>
<dbReference type="InterPro" id="IPR051629">
    <property type="entry name" value="Sulfite_efflux_TDT"/>
</dbReference>
<dbReference type="Gene3D" id="1.50.10.150">
    <property type="entry name" value="Voltage-dependent anion channel"/>
    <property type="match status" value="1"/>
</dbReference>
<dbReference type="Proteomes" id="UP000781932">
    <property type="component" value="Unassembled WGS sequence"/>
</dbReference>
<comment type="similarity">
    <text evidence="2">Belongs to the tellurite-resistance/dicarboxylate transporter (TDT) family.</text>
</comment>
<sequence>MPLGSCTKPPNALPPTSPDRRERSAVRASIRNFTSQWFLIPQGTAILATLLKQLDYRFNGLTIISYLFWVTAIVLLFSMVSFYLLRLTLYPRRVFQALKHDESELAGLSSVSIAFTSIIQMASLTLVSGWGGPWSKIVYVLWWIAFSLALVISVVLPFILIKVYPSGVPHISPATQLPLIAALTAAAGGGTICNTAMLSSQQQIPVIIVSYLLIGMALPLAFALDVLFWARLLGNYQPPKKKAFQDMILCGPWGQSSFALQMLGRSVVEGSFASYASGTFLTADAAAPVGYSSMLAGLAAWGLGTFWWFFAIMGIVHALFEGRRPTRMPYTLAGWALVFPWGVYTNAAIQLGKLLDSKAFKPLSVATYNMAPSEPEIANILQEMVDGFREWPLAPIMHFPDEAGLEFEDIFFPSEDDVPLEG</sequence>
<dbReference type="AlphaFoldDB" id="A0A9P6LKL7"/>
<dbReference type="OrthoDB" id="1099at2759"/>
<evidence type="ECO:0000313" key="10">
    <source>
        <dbReference type="EMBL" id="KAF9876883.1"/>
    </source>
</evidence>
<keyword evidence="6 9" id="KW-1133">Transmembrane helix</keyword>
<feature type="transmembrane region" description="Helical" evidence="9">
    <location>
        <begin position="105"/>
        <end position="127"/>
    </location>
</feature>
<dbReference type="PANTHER" id="PTHR31686:SF3">
    <property type="entry name" value="ACID TRANSPORT PROTEIN, PUTATIVE (AFU_ORTHOLOGUE AFUA_4G09410)-RELATED"/>
    <property type="match status" value="1"/>
</dbReference>
<dbReference type="InterPro" id="IPR038665">
    <property type="entry name" value="Voltage-dep_anion_channel_sf"/>
</dbReference>
<keyword evidence="4" id="KW-1003">Cell membrane</keyword>